<reference evidence="4" key="6">
    <citation type="submission" date="2017-09" db="EMBL/GenBank/DDBJ databases">
        <authorList>
            <person name="Kretz C."/>
            <person name="Retchless A."/>
            <person name="Wang X."/>
        </authorList>
    </citation>
    <scope>NUCLEOTIDE SEQUENCE</scope>
    <source>
        <strain evidence="4">M26503</strain>
    </source>
</reference>
<accession>A0A0Y6IGJ7</accession>
<evidence type="ECO:0000313" key="8">
    <source>
        <dbReference type="EMBL" id="SUA19410.1"/>
    </source>
</evidence>
<dbReference type="EMBL" id="FFEF01000022">
    <property type="protein sequence ID" value="CWU24059.1"/>
    <property type="molecule type" value="Genomic_DNA"/>
</dbReference>
<evidence type="ECO:0000313" key="1">
    <source>
        <dbReference type="EMBL" id="ANW91141.1"/>
    </source>
</evidence>
<organism evidence="5 14">
    <name type="scientific">Neisseria meningitidis</name>
    <dbReference type="NCBI Taxonomy" id="487"/>
    <lineage>
        <taxon>Bacteria</taxon>
        <taxon>Pseudomonadati</taxon>
        <taxon>Pseudomonadota</taxon>
        <taxon>Betaproteobacteria</taxon>
        <taxon>Neisseriales</taxon>
        <taxon>Neisseriaceae</taxon>
        <taxon>Neisseria</taxon>
    </lineage>
</organism>
<reference evidence="1 11" key="1">
    <citation type="submission" date="2015-07" db="EMBL/GenBank/DDBJ databases">
        <title>Comparative genome sequencing reveals within-host evolution of Neisseria meningitidis during.</title>
        <authorList>
            <person name="Klughammer J."/>
            <person name="Dittrich M."/>
            <person name="Mueller T."/>
            <person name="Blom J."/>
            <person name="Goesmann A."/>
            <person name="Vogel U."/>
            <person name="Frosch M."/>
            <person name="Bock C."/>
            <person name="Schoen C."/>
        </authorList>
    </citation>
    <scope>NUCLEOTIDE SEQUENCE [LARGE SCALE GENOMIC DNA]</scope>
    <source>
        <strain evidence="1 11">DE8555</strain>
    </source>
</reference>
<dbReference type="EMBL" id="UGRP01000001">
    <property type="protein sequence ID" value="SUA19410.1"/>
    <property type="molecule type" value="Genomic_DNA"/>
</dbReference>
<evidence type="ECO:0000313" key="5">
    <source>
        <dbReference type="EMBL" id="RGB15582.1"/>
    </source>
</evidence>
<gene>
    <name evidence="5" type="ORF">CIJ84_08220</name>
    <name evidence="4" type="ORF">CNQ34_07475</name>
    <name evidence="7" type="ORF">COH52_09255</name>
    <name evidence="6" type="ORF">COI09_07145</name>
    <name evidence="1" type="ORF">DE8555_0575</name>
    <name evidence="2" type="ORF">ERS514591_01412</name>
    <name evidence="3" type="ORF">ERS514851_01647</name>
    <name evidence="8" type="ORF">NCTC8554_01111</name>
</gene>
<dbReference type="AlphaFoldDB" id="A0A0Y6IGJ7"/>
<evidence type="ECO:0000313" key="2">
    <source>
        <dbReference type="EMBL" id="CWP87784.1"/>
    </source>
</evidence>
<sequence>MAIWNYRYYLIPSAAIRNKFNANKDIILDEYRSNGFQNFNENKSFENYFIDNDVILLSIINEAKKQLKLKESWDKDAIMFCDNFGNSLTVWPDDIECELDLRFDYTKFIQKTIDWAIKYNCLLVIEKTGNVVSPNINNLMYEIKAYLESKPWPI</sequence>
<protein>
    <submittedName>
        <fullName evidence="5">Uncharacterized protein</fullName>
    </submittedName>
</protein>
<dbReference type="Proteomes" id="UP000254176">
    <property type="component" value="Unassembled WGS sequence"/>
</dbReference>
<evidence type="ECO:0000313" key="13">
    <source>
        <dbReference type="Proteomes" id="UP000254176"/>
    </source>
</evidence>
<dbReference type="EMBL" id="NWXB01000011">
    <property type="protein sequence ID" value="RQJ66344.1"/>
    <property type="molecule type" value="Genomic_DNA"/>
</dbReference>
<evidence type="ECO:0000313" key="7">
    <source>
        <dbReference type="EMBL" id="RQK77324.1"/>
    </source>
</evidence>
<reference evidence="8 13" key="7">
    <citation type="submission" date="2018-06" db="EMBL/GenBank/DDBJ databases">
        <authorList>
            <consortium name="Pathogen Informatics"/>
            <person name="Doyle S."/>
        </authorList>
    </citation>
    <scope>NUCLEOTIDE SEQUENCE [LARGE SCALE GENOMIC DNA]</scope>
    <source>
        <strain evidence="8 13">NCTC8554</strain>
    </source>
</reference>
<dbReference type="EMBL" id="NTLY01000002">
    <property type="protein sequence ID" value="PBJ87720.1"/>
    <property type="molecule type" value="Genomic_DNA"/>
</dbReference>
<evidence type="ECO:0000313" key="10">
    <source>
        <dbReference type="Proteomes" id="UP000072443"/>
    </source>
</evidence>
<reference evidence="4 12" key="3">
    <citation type="journal article" date="2017" name="Clin. Infect. Dis.">
        <title>Increased Risk for Meningococcal Disease among Men who have Sex with Men in the United States, 2012-2015.</title>
        <authorList>
            <person name="Folaranmi T.A."/>
            <person name="Kretz C.B."/>
            <person name="Kamiya H."/>
            <person name="MacNeil J.R."/>
            <person name="Whaley M.J."/>
            <person name="Blain A."/>
            <person name="Antwi M."/>
            <person name="Dorsinville M."/>
            <person name="Pacilli M."/>
            <person name="Smith S."/>
            <person name="Civen R."/>
            <person name="Ngo V."/>
            <person name="Winter K."/>
            <person name="Harriman K."/>
            <person name="Wang X."/>
            <person name="Bowen V.B."/>
            <person name="Patel M."/>
            <person name="Martin S."/>
            <person name="Misegades L."/>
            <person name="Meyer S.A."/>
        </authorList>
    </citation>
    <scope>NUCLEOTIDE SEQUENCE [LARGE SCALE GENOMIC DNA]</scope>
    <source>
        <strain evidence="4 12">M26503</strain>
    </source>
</reference>
<evidence type="ECO:0000313" key="14">
    <source>
        <dbReference type="Proteomes" id="UP000260504"/>
    </source>
</evidence>
<dbReference type="Proteomes" id="UP000092966">
    <property type="component" value="Chromosome"/>
</dbReference>
<dbReference type="Proteomes" id="UP000260504">
    <property type="component" value="Unassembled WGS sequence"/>
</dbReference>
<name>A0A0Y6IGJ7_NEIME</name>
<proteinExistence type="predicted"/>
<dbReference type="Proteomes" id="UP000283829">
    <property type="component" value="Unassembled WGS sequence"/>
</dbReference>
<evidence type="ECO:0000313" key="11">
    <source>
        <dbReference type="Proteomes" id="UP000092966"/>
    </source>
</evidence>
<dbReference type="EMBL" id="CP012393">
    <property type="protein sequence ID" value="ANW91141.1"/>
    <property type="molecule type" value="Genomic_DNA"/>
</dbReference>
<dbReference type="EMBL" id="FEVP01000017">
    <property type="protein sequence ID" value="CWP87784.1"/>
    <property type="molecule type" value="Genomic_DNA"/>
</dbReference>
<dbReference type="EMBL" id="NWZY01000026">
    <property type="protein sequence ID" value="RQK77324.1"/>
    <property type="molecule type" value="Genomic_DNA"/>
</dbReference>
<dbReference type="Proteomes" id="UP000283666">
    <property type="component" value="Unassembled WGS sequence"/>
</dbReference>
<reference evidence="9 10" key="2">
    <citation type="submission" date="2016-02" db="EMBL/GenBank/DDBJ databases">
        <authorList>
            <consortium name="Pathogen Informatics"/>
        </authorList>
    </citation>
    <scope>NUCLEOTIDE SEQUENCE [LARGE SCALE GENOMIC DNA]</scope>
    <source>
        <strain evidence="2 10">2842STDY5881269</strain>
        <strain evidence="3 9">2842STDY5881531</strain>
    </source>
</reference>
<dbReference type="Proteomes" id="UP000072443">
    <property type="component" value="Unassembled WGS sequence"/>
</dbReference>
<evidence type="ECO:0000313" key="3">
    <source>
        <dbReference type="EMBL" id="CWU24059.1"/>
    </source>
</evidence>
<dbReference type="Proteomes" id="UP000069876">
    <property type="component" value="Unassembled WGS sequence"/>
</dbReference>
<evidence type="ECO:0000313" key="15">
    <source>
        <dbReference type="Proteomes" id="UP000283666"/>
    </source>
</evidence>
<dbReference type="RefSeq" id="WP_002217740.1">
    <property type="nucleotide sequence ID" value="NZ_CP007667.1"/>
</dbReference>
<dbReference type="Proteomes" id="UP000217930">
    <property type="component" value="Unassembled WGS sequence"/>
</dbReference>
<evidence type="ECO:0000313" key="12">
    <source>
        <dbReference type="Proteomes" id="UP000217930"/>
    </source>
</evidence>
<reference evidence="5 14" key="4">
    <citation type="submission" date="2017-08" db="EMBL/GenBank/DDBJ databases">
        <title>Meningococcal Conjunctivitis and Endemic Carriage at a Military Recruit Training Center.</title>
        <authorList>
            <person name="Bobb A.J."/>
            <person name="Galac M.R."/>
            <person name="Snesrud E."/>
            <person name="Clagett C.D."/>
        </authorList>
    </citation>
    <scope>NUCLEOTIDE SEQUENCE [LARGE SCALE GENOMIC DNA]</scope>
    <source>
        <strain evidence="5 14">MRSN431200</strain>
    </source>
</reference>
<evidence type="ECO:0000313" key="4">
    <source>
        <dbReference type="EMBL" id="PBJ87720.1"/>
    </source>
</evidence>
<reference evidence="15 16" key="5">
    <citation type="submission" date="2017-09" db="EMBL/GenBank/DDBJ databases">
        <title>Phenotypic and genotypic characterization of Colombian isolates of Neisseria meningitidis recovered from invasive disease.</title>
        <authorList>
            <person name="Duarte C."/>
            <person name="Gabastou J.M."/>
            <person name="Moreno J."/>
        </authorList>
    </citation>
    <scope>NUCLEOTIDE SEQUENCE [LARGE SCALE GENOMIC DNA]</scope>
    <source>
        <strain evidence="7 15">INS-Nm1012</strain>
        <strain evidence="6 16">INS-Nm1124</strain>
    </source>
</reference>
<dbReference type="EMBL" id="NVYQ01000119">
    <property type="protein sequence ID" value="RGB15582.1"/>
    <property type="molecule type" value="Genomic_DNA"/>
</dbReference>
<evidence type="ECO:0000313" key="9">
    <source>
        <dbReference type="Proteomes" id="UP000069876"/>
    </source>
</evidence>
<evidence type="ECO:0000313" key="6">
    <source>
        <dbReference type="EMBL" id="RQJ66344.1"/>
    </source>
</evidence>
<evidence type="ECO:0000313" key="16">
    <source>
        <dbReference type="Proteomes" id="UP000283829"/>
    </source>
</evidence>